<dbReference type="Proteomes" id="UP000701801">
    <property type="component" value="Unassembled WGS sequence"/>
</dbReference>
<keyword evidence="11" id="KW-1185">Reference proteome</keyword>
<evidence type="ECO:0000256" key="8">
    <source>
        <dbReference type="ARBA" id="ARBA00029810"/>
    </source>
</evidence>
<reference evidence="10" key="1">
    <citation type="submission" date="2021-07" db="EMBL/GenBank/DDBJ databases">
        <authorList>
            <person name="Durling M."/>
        </authorList>
    </citation>
    <scope>NUCLEOTIDE SEQUENCE</scope>
</reference>
<evidence type="ECO:0000256" key="3">
    <source>
        <dbReference type="ARBA" id="ARBA00011015"/>
    </source>
</evidence>
<evidence type="ECO:0000313" key="10">
    <source>
        <dbReference type="EMBL" id="CAG8971885.1"/>
    </source>
</evidence>
<gene>
    <name evidence="10" type="ORF">HYALB_00007800</name>
</gene>
<sequence length="86" mass="9695">MPPQDKEIMAQAKQVIEVFHEISSLLNADLDKQTLSICISLIENGVNPEALATVIKELKKDAEETKQHVEQQQNLGRRDSQAEGRR</sequence>
<evidence type="ECO:0000256" key="6">
    <source>
        <dbReference type="ARBA" id="ARBA00022490"/>
    </source>
</evidence>
<name>A0A9N9LB00_9HELO</name>
<dbReference type="GO" id="GO:0000931">
    <property type="term" value="C:gamma-tubulin ring complex"/>
    <property type="evidence" value="ECO:0007669"/>
    <property type="project" value="InterPro"/>
</dbReference>
<dbReference type="AlphaFoldDB" id="A0A9N9LB00"/>
<dbReference type="GO" id="GO:0005819">
    <property type="term" value="C:spindle"/>
    <property type="evidence" value="ECO:0007669"/>
    <property type="project" value="TreeGrafter"/>
</dbReference>
<comment type="subunit">
    <text evidence="4">Part of the gamma-tubulin complex.</text>
</comment>
<dbReference type="OrthoDB" id="48571at2759"/>
<accession>A0A9N9LB00</accession>
<evidence type="ECO:0000256" key="5">
    <source>
        <dbReference type="ARBA" id="ARBA00016992"/>
    </source>
</evidence>
<dbReference type="GO" id="GO:0090307">
    <property type="term" value="P:mitotic spindle assembly"/>
    <property type="evidence" value="ECO:0007669"/>
    <property type="project" value="TreeGrafter"/>
</dbReference>
<proteinExistence type="inferred from homology"/>
<evidence type="ECO:0000256" key="9">
    <source>
        <dbReference type="SAM" id="MobiDB-lite"/>
    </source>
</evidence>
<dbReference type="EMBL" id="CAJVRM010000029">
    <property type="protein sequence ID" value="CAG8971885.1"/>
    <property type="molecule type" value="Genomic_DNA"/>
</dbReference>
<dbReference type="PANTHER" id="PTHR28520">
    <property type="entry name" value="MITOTIC-SPINDLE ORGANIZING PROTEIN 1"/>
    <property type="match status" value="1"/>
</dbReference>
<protein>
    <recommendedName>
        <fullName evidence="5">Mitotic-spindle organizing protein 1</fullName>
    </recommendedName>
    <alternativeName>
        <fullName evidence="8">Mitotic-spindle organizing protein associated with a ring of gamma-tubulin 1</fullName>
    </alternativeName>
</protein>
<feature type="region of interest" description="Disordered" evidence="9">
    <location>
        <begin position="62"/>
        <end position="86"/>
    </location>
</feature>
<feature type="compositionally biased region" description="Basic and acidic residues" evidence="9">
    <location>
        <begin position="76"/>
        <end position="86"/>
    </location>
</feature>
<evidence type="ECO:0000256" key="7">
    <source>
        <dbReference type="ARBA" id="ARBA00023212"/>
    </source>
</evidence>
<dbReference type="GO" id="GO:0051415">
    <property type="term" value="P:microtubule nucleation by interphase microtubule organizing center"/>
    <property type="evidence" value="ECO:0007669"/>
    <property type="project" value="TreeGrafter"/>
</dbReference>
<comment type="similarity">
    <text evidence="3">Belongs to the MOZART1 family.</text>
</comment>
<evidence type="ECO:0000256" key="2">
    <source>
        <dbReference type="ARBA" id="ARBA00004317"/>
    </source>
</evidence>
<comment type="function">
    <text evidence="1">Required for gamma-tubulin complex recruitment to the microtubule organizing center (MTOC).</text>
</comment>
<organism evidence="10 11">
    <name type="scientific">Hymenoscyphus albidus</name>
    <dbReference type="NCBI Taxonomy" id="595503"/>
    <lineage>
        <taxon>Eukaryota</taxon>
        <taxon>Fungi</taxon>
        <taxon>Dikarya</taxon>
        <taxon>Ascomycota</taxon>
        <taxon>Pezizomycotina</taxon>
        <taxon>Leotiomycetes</taxon>
        <taxon>Helotiales</taxon>
        <taxon>Helotiaceae</taxon>
        <taxon>Hymenoscyphus</taxon>
    </lineage>
</organism>
<evidence type="ECO:0000313" key="11">
    <source>
        <dbReference type="Proteomes" id="UP000701801"/>
    </source>
</evidence>
<keyword evidence="7" id="KW-0206">Cytoskeleton</keyword>
<comment type="subcellular location">
    <subcellularLocation>
        <location evidence="2">Cytoplasm</location>
        <location evidence="2">Cytoskeleton</location>
        <location evidence="2">Microtubule organizing center</location>
        <location evidence="2">Spindle pole body</location>
    </subcellularLocation>
</comment>
<dbReference type="PANTHER" id="PTHR28520:SF2">
    <property type="entry name" value="MITOTIC-SPINDLE ORGANIZING PROTEIN 1"/>
    <property type="match status" value="1"/>
</dbReference>
<dbReference type="Pfam" id="PF12554">
    <property type="entry name" value="MOZART1"/>
    <property type="match status" value="1"/>
</dbReference>
<comment type="caution">
    <text evidence="10">The sequence shown here is derived from an EMBL/GenBank/DDBJ whole genome shotgun (WGS) entry which is preliminary data.</text>
</comment>
<evidence type="ECO:0000256" key="1">
    <source>
        <dbReference type="ARBA" id="ARBA00003060"/>
    </source>
</evidence>
<dbReference type="GO" id="GO:0031021">
    <property type="term" value="C:interphase microtubule organizing center"/>
    <property type="evidence" value="ECO:0007669"/>
    <property type="project" value="TreeGrafter"/>
</dbReference>
<evidence type="ECO:0000256" key="4">
    <source>
        <dbReference type="ARBA" id="ARBA00011378"/>
    </source>
</evidence>
<keyword evidence="6" id="KW-0963">Cytoplasm</keyword>
<dbReference type="GO" id="GO:0033566">
    <property type="term" value="P:gamma-tubulin complex localization"/>
    <property type="evidence" value="ECO:0007669"/>
    <property type="project" value="InterPro"/>
</dbReference>
<dbReference type="GO" id="GO:0044732">
    <property type="term" value="C:mitotic spindle pole body"/>
    <property type="evidence" value="ECO:0007669"/>
    <property type="project" value="TreeGrafter"/>
</dbReference>
<dbReference type="InterPro" id="IPR022214">
    <property type="entry name" value="MZT1"/>
</dbReference>